<protein>
    <submittedName>
        <fullName evidence="2">Uncharacterized protein</fullName>
    </submittedName>
</protein>
<feature type="compositionally biased region" description="Acidic residues" evidence="1">
    <location>
        <begin position="51"/>
        <end position="66"/>
    </location>
</feature>
<sequence length="267" mass="29138">MSDYSDPPTNTPNQYSEDDNPARTTSIGATKPVDGHARAPSTSSLSAAQDPDQDAEGETDDLDGDADGIKDDDVMDYSYEQQDVNGACMEDDGDSRQEDKDDDGKDEDKEGDNSGKDMDLDKKPPHLLPHRLHNSQINLFNKAQVPLTSSKEPLKLKLKLATQPAASRPPAKRYHPSNVDGTDEEDDKLAEDSSGFSEGDNNQAQALNGLYGTSTGDNTMPTAGQLTVCQGAKEYGEPKKKELTEADWAMEKAEKSRTRKHLNHKKV</sequence>
<evidence type="ECO:0000256" key="1">
    <source>
        <dbReference type="SAM" id="MobiDB-lite"/>
    </source>
</evidence>
<reference evidence="3" key="2">
    <citation type="journal article" date="2018" name="BMC Genomics">
        <title>Genomic insights into host adaptation between the wheat stripe rust pathogen (Puccinia striiformis f. sp. tritici) and the barley stripe rust pathogen (Puccinia striiformis f. sp. hordei).</title>
        <authorList>
            <person name="Xia C."/>
            <person name="Wang M."/>
            <person name="Yin C."/>
            <person name="Cornejo O.E."/>
            <person name="Hulbert S.H."/>
            <person name="Chen X."/>
        </authorList>
    </citation>
    <scope>NUCLEOTIDE SEQUENCE [LARGE SCALE GENOMIC DNA]</scope>
    <source>
        <strain evidence="3">93TX-2</strain>
    </source>
</reference>
<dbReference type="EMBL" id="PKSM01000026">
    <property type="protein sequence ID" value="POW20972.1"/>
    <property type="molecule type" value="Genomic_DNA"/>
</dbReference>
<name>A0A2S4WGU6_9BASI</name>
<feature type="compositionally biased region" description="Basic and acidic residues" evidence="1">
    <location>
        <begin position="94"/>
        <end position="124"/>
    </location>
</feature>
<gene>
    <name evidence="2" type="ORF">PSHT_02880</name>
</gene>
<organism evidence="2 3">
    <name type="scientific">Puccinia striiformis</name>
    <dbReference type="NCBI Taxonomy" id="27350"/>
    <lineage>
        <taxon>Eukaryota</taxon>
        <taxon>Fungi</taxon>
        <taxon>Dikarya</taxon>
        <taxon>Basidiomycota</taxon>
        <taxon>Pucciniomycotina</taxon>
        <taxon>Pucciniomycetes</taxon>
        <taxon>Pucciniales</taxon>
        <taxon>Pucciniaceae</taxon>
        <taxon>Puccinia</taxon>
    </lineage>
</organism>
<dbReference type="OrthoDB" id="2021186at2759"/>
<comment type="caution">
    <text evidence="2">The sequence shown here is derived from an EMBL/GenBank/DDBJ whole genome shotgun (WGS) entry which is preliminary data.</text>
</comment>
<keyword evidence="3" id="KW-1185">Reference proteome</keyword>
<evidence type="ECO:0000313" key="3">
    <source>
        <dbReference type="Proteomes" id="UP000238274"/>
    </source>
</evidence>
<feature type="region of interest" description="Disordered" evidence="1">
    <location>
        <begin position="1"/>
        <end position="135"/>
    </location>
</feature>
<dbReference type="VEuPathDB" id="FungiDB:PSTT_06186"/>
<dbReference type="VEuPathDB" id="FungiDB:PSHT_02880"/>
<proteinExistence type="predicted"/>
<feature type="compositionally biased region" description="Polar residues" evidence="1">
    <location>
        <begin position="194"/>
        <end position="223"/>
    </location>
</feature>
<reference evidence="3" key="3">
    <citation type="journal article" date="2018" name="Mol. Plant Microbe Interact.">
        <title>Genome sequence resources for the wheat stripe rust pathogen (Puccinia striiformis f. sp. tritici) and the barley stripe rust pathogen (Puccinia striiformis f. sp. hordei).</title>
        <authorList>
            <person name="Xia C."/>
            <person name="Wang M."/>
            <person name="Yin C."/>
            <person name="Cornejo O.E."/>
            <person name="Hulbert S.H."/>
            <person name="Chen X."/>
        </authorList>
    </citation>
    <scope>NUCLEOTIDE SEQUENCE [LARGE SCALE GENOMIC DNA]</scope>
    <source>
        <strain evidence="3">93TX-2</strain>
    </source>
</reference>
<accession>A0A2S4WGU6</accession>
<dbReference type="AlphaFoldDB" id="A0A2S4WGU6"/>
<reference evidence="2 3" key="1">
    <citation type="submission" date="2017-12" db="EMBL/GenBank/DDBJ databases">
        <title>Gene loss provides genomic basis for host adaptation in cereal stripe rust fungi.</title>
        <authorList>
            <person name="Xia C."/>
        </authorList>
    </citation>
    <scope>NUCLEOTIDE SEQUENCE [LARGE SCALE GENOMIC DNA]</scope>
    <source>
        <strain evidence="2 3">93TX-2</strain>
    </source>
</reference>
<feature type="region of interest" description="Disordered" evidence="1">
    <location>
        <begin position="156"/>
        <end position="223"/>
    </location>
</feature>
<evidence type="ECO:0000313" key="2">
    <source>
        <dbReference type="EMBL" id="POW20972.1"/>
    </source>
</evidence>
<dbReference type="Proteomes" id="UP000238274">
    <property type="component" value="Unassembled WGS sequence"/>
</dbReference>